<dbReference type="PANTHER" id="PTHR30160:SF1">
    <property type="entry name" value="LIPOPOLYSACCHARIDE 1,2-N-ACETYLGLUCOSAMINETRANSFERASE-RELATED"/>
    <property type="match status" value="1"/>
</dbReference>
<dbReference type="PANTHER" id="PTHR30160">
    <property type="entry name" value="TETRAACYLDISACCHARIDE 4'-KINASE-RELATED"/>
    <property type="match status" value="1"/>
</dbReference>
<evidence type="ECO:0000313" key="3">
    <source>
        <dbReference type="EMBL" id="ORJ25170.1"/>
    </source>
</evidence>
<dbReference type="AlphaFoldDB" id="A0A1X0WEE2"/>
<dbReference type="GO" id="GO:0009244">
    <property type="term" value="P:lipopolysaccharide core region biosynthetic process"/>
    <property type="evidence" value="ECO:0007669"/>
    <property type="project" value="TreeGrafter"/>
</dbReference>
<evidence type="ECO:0000256" key="2">
    <source>
        <dbReference type="ARBA" id="ARBA00022679"/>
    </source>
</evidence>
<dbReference type="Gene3D" id="3.40.50.2000">
    <property type="entry name" value="Glycogen Phosphorylase B"/>
    <property type="match status" value="2"/>
</dbReference>
<dbReference type="GO" id="GO:0005829">
    <property type="term" value="C:cytosol"/>
    <property type="evidence" value="ECO:0007669"/>
    <property type="project" value="TreeGrafter"/>
</dbReference>
<dbReference type="RefSeq" id="WP_084912643.1">
    <property type="nucleotide sequence ID" value="NZ_CP049603.1"/>
</dbReference>
<keyword evidence="2 3" id="KW-0808">Transferase</keyword>
<dbReference type="SUPFAM" id="SSF53756">
    <property type="entry name" value="UDP-Glycosyltransferase/glycogen phosphorylase"/>
    <property type="match status" value="1"/>
</dbReference>
<accession>A0A1X0WEE2</accession>
<proteinExistence type="predicted"/>
<protein>
    <submittedName>
        <fullName evidence="3">Glycosyl transferase</fullName>
    </submittedName>
</protein>
<dbReference type="GO" id="GO:0008713">
    <property type="term" value="F:ADP-heptose-lipopolysaccharide heptosyltransferase activity"/>
    <property type="evidence" value="ECO:0007669"/>
    <property type="project" value="TreeGrafter"/>
</dbReference>
<name>A0A1X0WEE2_9GAMM</name>
<dbReference type="STRING" id="1646377.BS640_12105"/>
<reference evidence="3 4" key="1">
    <citation type="journal article" date="2017" name="Int. J. Syst. Evol. Microbiol.">
        <title>Rouxiella badensis sp. nov. and Rouxiella silvae sp. nov. isolated from peat bog soil in Germany and emendation of the genus description.</title>
        <authorList>
            <person name="Le Fleche-Mateos A."/>
            <person name="Kugler J.H."/>
            <person name="Hansen S.H."/>
            <person name="Syldatk C."/>
            <person name="Hausmann R."/>
            <person name="Lomprez F."/>
            <person name="Vandenbogaert M."/>
            <person name="Manuguerra J.C."/>
            <person name="Grimont P.A."/>
        </authorList>
    </citation>
    <scope>NUCLEOTIDE SEQUENCE [LARGE SCALE GENOMIC DNA]</scope>
    <source>
        <strain evidence="3 4">DSM 100043</strain>
    </source>
</reference>
<dbReference type="Proteomes" id="UP000192536">
    <property type="component" value="Unassembled WGS sequence"/>
</dbReference>
<comment type="caution">
    <text evidence="3">The sequence shown here is derived from an EMBL/GenBank/DDBJ whole genome shotgun (WGS) entry which is preliminary data.</text>
</comment>
<evidence type="ECO:0000313" key="4">
    <source>
        <dbReference type="Proteomes" id="UP000192536"/>
    </source>
</evidence>
<dbReference type="InterPro" id="IPR051199">
    <property type="entry name" value="LPS_LOS_Heptosyltrfase"/>
</dbReference>
<dbReference type="GeneID" id="93566502"/>
<sequence>MKILLIRRDNIGDLILTTPLIATLAGQKTNKLDLLVNTYNKDVLEGNPHIGKVHLYCKSHHRKLGQTLLGVYLARLKTIFSVRFARYDVAIVGSSDKRALKWAKMSGAKRIIAIGDHWPDCVTDKIPSVKGQHIVESLNKLSQPLGIDQLPGPLELYVSEPEIAKMAEKYGIKRDKPVYGVQISARKPQQRWQVEKFIEFTRRLSAREDCQIVLFWSPGAEDNPEHPGDDSKAQRIIDACADINLIALPTRSIRELMAAMSLCDQIITSDGGALHIAAGVQKPVVAMFGNSDAVYWGPWKVPCAVINAPSEDVGLLDVDSVYSHFTALRARVLAPAEERVLLTA</sequence>
<organism evidence="3 4">
    <name type="scientific">Rouxiella badensis</name>
    <dbReference type="NCBI Taxonomy" id="1646377"/>
    <lineage>
        <taxon>Bacteria</taxon>
        <taxon>Pseudomonadati</taxon>
        <taxon>Pseudomonadota</taxon>
        <taxon>Gammaproteobacteria</taxon>
        <taxon>Enterobacterales</taxon>
        <taxon>Yersiniaceae</taxon>
        <taxon>Rouxiella</taxon>
    </lineage>
</organism>
<dbReference type="CDD" id="cd03789">
    <property type="entry name" value="GT9_LPS_heptosyltransferase"/>
    <property type="match status" value="1"/>
</dbReference>
<keyword evidence="1" id="KW-0328">Glycosyltransferase</keyword>
<dbReference type="EMBL" id="MRWE01000018">
    <property type="protein sequence ID" value="ORJ25170.1"/>
    <property type="molecule type" value="Genomic_DNA"/>
</dbReference>
<dbReference type="Pfam" id="PF01075">
    <property type="entry name" value="Glyco_transf_9"/>
    <property type="match status" value="1"/>
</dbReference>
<gene>
    <name evidence="3" type="ORF">BS640_12105</name>
</gene>
<keyword evidence="4" id="KW-1185">Reference proteome</keyword>
<evidence type="ECO:0000256" key="1">
    <source>
        <dbReference type="ARBA" id="ARBA00022676"/>
    </source>
</evidence>
<dbReference type="InterPro" id="IPR002201">
    <property type="entry name" value="Glyco_trans_9"/>
</dbReference>